<sequence>MLTEITSIQLQILYSALSQIDFTNESTVSQLRETINTFISTHDIYSEEYCATGIHELLLRLQLSLAKHQTKGRTPISVLVPQKPNSEASTSSEVVDHDPFICPDNAEYLADPIAAYLANLKLLHREIKAFRDKEAMSCNASVMSWQT</sequence>
<dbReference type="AlphaFoldDB" id="A0A8D8TV24"/>
<reference evidence="1" key="1">
    <citation type="submission" date="2021-05" db="EMBL/GenBank/DDBJ databases">
        <authorList>
            <person name="Alioto T."/>
            <person name="Alioto T."/>
            <person name="Gomez Garrido J."/>
        </authorList>
    </citation>
    <scope>NUCLEOTIDE SEQUENCE</scope>
</reference>
<dbReference type="EMBL" id="HBUF01662563">
    <property type="protein sequence ID" value="CAG6788980.1"/>
    <property type="molecule type" value="Transcribed_RNA"/>
</dbReference>
<proteinExistence type="predicted"/>
<dbReference type="EMBL" id="HBUF01434795">
    <property type="protein sequence ID" value="CAG6742355.1"/>
    <property type="molecule type" value="Transcribed_RNA"/>
</dbReference>
<protein>
    <submittedName>
        <fullName evidence="1">Uncharacterized protein</fullName>
    </submittedName>
</protein>
<name>A0A8D8TV24_9HEMI</name>
<dbReference type="EMBL" id="HBUF01305442">
    <property type="protein sequence ID" value="CAG6691976.1"/>
    <property type="molecule type" value="Transcribed_RNA"/>
</dbReference>
<accession>A0A8D8TV24</accession>
<organism evidence="1">
    <name type="scientific">Cacopsylla melanoneura</name>
    <dbReference type="NCBI Taxonomy" id="428564"/>
    <lineage>
        <taxon>Eukaryota</taxon>
        <taxon>Metazoa</taxon>
        <taxon>Ecdysozoa</taxon>
        <taxon>Arthropoda</taxon>
        <taxon>Hexapoda</taxon>
        <taxon>Insecta</taxon>
        <taxon>Pterygota</taxon>
        <taxon>Neoptera</taxon>
        <taxon>Paraneoptera</taxon>
        <taxon>Hemiptera</taxon>
        <taxon>Sternorrhyncha</taxon>
        <taxon>Psylloidea</taxon>
        <taxon>Psyllidae</taxon>
        <taxon>Psyllinae</taxon>
        <taxon>Cacopsylla</taxon>
    </lineage>
</organism>
<dbReference type="EMBL" id="HBUF01079729">
    <property type="protein sequence ID" value="CAG6632407.1"/>
    <property type="molecule type" value="Transcribed_RNA"/>
</dbReference>
<evidence type="ECO:0000313" key="1">
    <source>
        <dbReference type="EMBL" id="CAG6691976.1"/>
    </source>
</evidence>